<dbReference type="SUPFAM" id="SSF50685">
    <property type="entry name" value="Barwin-like endoglucanases"/>
    <property type="match status" value="1"/>
</dbReference>
<feature type="signal peptide" evidence="4">
    <location>
        <begin position="1"/>
        <end position="16"/>
    </location>
</feature>
<dbReference type="Gene3D" id="2.40.40.10">
    <property type="entry name" value="RlpA-like domain"/>
    <property type="match status" value="1"/>
</dbReference>
<feature type="chain" id="PRO_5021033030" description="Cerato-platanin" evidence="4">
    <location>
        <begin position="17"/>
        <end position="135"/>
    </location>
</feature>
<evidence type="ECO:0000256" key="1">
    <source>
        <dbReference type="ARBA" id="ARBA00004613"/>
    </source>
</evidence>
<dbReference type="Pfam" id="PF07249">
    <property type="entry name" value="Cerato-platanin"/>
    <property type="match status" value="1"/>
</dbReference>
<evidence type="ECO:0008006" key="7">
    <source>
        <dbReference type="Google" id="ProtNLM"/>
    </source>
</evidence>
<dbReference type="CDD" id="cd22778">
    <property type="entry name" value="DPBB_CEPL-like"/>
    <property type="match status" value="1"/>
</dbReference>
<name>A0A4S4K7R6_9APHY</name>
<organism evidence="5 6">
    <name type="scientific">Hermanssonia centrifuga</name>
    <dbReference type="NCBI Taxonomy" id="98765"/>
    <lineage>
        <taxon>Eukaryota</taxon>
        <taxon>Fungi</taxon>
        <taxon>Dikarya</taxon>
        <taxon>Basidiomycota</taxon>
        <taxon>Agaricomycotina</taxon>
        <taxon>Agaricomycetes</taxon>
        <taxon>Polyporales</taxon>
        <taxon>Meruliaceae</taxon>
        <taxon>Hermanssonia</taxon>
    </lineage>
</organism>
<dbReference type="GO" id="GO:0005576">
    <property type="term" value="C:extracellular region"/>
    <property type="evidence" value="ECO:0007669"/>
    <property type="project" value="UniProtKB-SubCell"/>
</dbReference>
<comment type="similarity">
    <text evidence="2">Belongs to the cerato-platanin family.</text>
</comment>
<keyword evidence="4" id="KW-0732">Signal</keyword>
<dbReference type="SMR" id="A0A4S4K7R6"/>
<evidence type="ECO:0000313" key="6">
    <source>
        <dbReference type="Proteomes" id="UP000309038"/>
    </source>
</evidence>
<proteinExistence type="inferred from homology"/>
<dbReference type="InterPro" id="IPR010829">
    <property type="entry name" value="Cerato-platanin"/>
</dbReference>
<evidence type="ECO:0000256" key="3">
    <source>
        <dbReference type="ARBA" id="ARBA00022525"/>
    </source>
</evidence>
<evidence type="ECO:0000256" key="4">
    <source>
        <dbReference type="SAM" id="SignalP"/>
    </source>
</evidence>
<gene>
    <name evidence="5" type="ORF">EW026_g7453</name>
</gene>
<dbReference type="Proteomes" id="UP000309038">
    <property type="component" value="Unassembled WGS sequence"/>
</dbReference>
<evidence type="ECO:0000256" key="2">
    <source>
        <dbReference type="ARBA" id="ARBA00010421"/>
    </source>
</evidence>
<keyword evidence="3" id="KW-0964">Secreted</keyword>
<comment type="subcellular location">
    <subcellularLocation>
        <location evidence="1">Secreted</location>
    </subcellularLocation>
</comment>
<keyword evidence="6" id="KW-1185">Reference proteome</keyword>
<dbReference type="EMBL" id="SGPJ01000545">
    <property type="protein sequence ID" value="THG93901.1"/>
    <property type="molecule type" value="Genomic_DNA"/>
</dbReference>
<dbReference type="AlphaFoldDB" id="A0A4S4K7R6"/>
<reference evidence="5 6" key="1">
    <citation type="submission" date="2019-02" db="EMBL/GenBank/DDBJ databases">
        <title>Genome sequencing of the rare red list fungi Phlebia centrifuga.</title>
        <authorList>
            <person name="Buettner E."/>
            <person name="Kellner H."/>
        </authorList>
    </citation>
    <scope>NUCLEOTIDE SEQUENCE [LARGE SCALE GENOMIC DNA]</scope>
    <source>
        <strain evidence="5 6">DSM 108282</strain>
    </source>
</reference>
<accession>A0A4S4K7R6</accession>
<dbReference type="InterPro" id="IPR036908">
    <property type="entry name" value="RlpA-like_sf"/>
</dbReference>
<comment type="caution">
    <text evidence="5">The sequence shown here is derived from an EMBL/GenBank/DDBJ whole genome shotgun (WGS) entry which is preliminary data.</text>
</comment>
<protein>
    <recommendedName>
        <fullName evidence="7">Cerato-platanin</fullName>
    </recommendedName>
</protein>
<sequence>MKFTAFLLGLATSVLAVSISYDQAYDNTSTSLAEVACSDGSNGLLTKGFTTLGSLPNFPSVGGAAAIPGWNSTECGSCWELTFNGTTVTVLAVDHTDDGFNISEEAMNLLTGGQAVAVGRVDATVAQVNASACGL</sequence>
<evidence type="ECO:0000313" key="5">
    <source>
        <dbReference type="EMBL" id="THG93901.1"/>
    </source>
</evidence>